<dbReference type="InterPro" id="IPR001387">
    <property type="entry name" value="Cro/C1-type_HTH"/>
</dbReference>
<name>E1QTK0_VULDI</name>
<dbReference type="SUPFAM" id="SSF47413">
    <property type="entry name" value="lambda repressor-like DNA-binding domains"/>
    <property type="match status" value="1"/>
</dbReference>
<dbReference type="STRING" id="572478.Vdis_0308"/>
<evidence type="ECO:0000313" key="7">
    <source>
        <dbReference type="Proteomes" id="UP000006681"/>
    </source>
</evidence>
<dbReference type="InterPro" id="IPR010982">
    <property type="entry name" value="Lambda_DNA-bd_dom_sf"/>
</dbReference>
<dbReference type="CDD" id="cd00093">
    <property type="entry name" value="HTH_XRE"/>
    <property type="match status" value="1"/>
</dbReference>
<evidence type="ECO:0000256" key="1">
    <source>
        <dbReference type="ARBA" id="ARBA00023015"/>
    </source>
</evidence>
<accession>E1QTK0</accession>
<organism evidence="6 7">
    <name type="scientific">Vulcanisaeta distributa (strain DSM 14429 / JCM 11212 / NBRC 100878 / IC-017)</name>
    <dbReference type="NCBI Taxonomy" id="572478"/>
    <lineage>
        <taxon>Archaea</taxon>
        <taxon>Thermoproteota</taxon>
        <taxon>Thermoprotei</taxon>
        <taxon>Thermoproteales</taxon>
        <taxon>Thermoproteaceae</taxon>
        <taxon>Vulcanisaeta</taxon>
    </lineage>
</organism>
<keyword evidence="2 4" id="KW-0238">DNA-binding</keyword>
<dbReference type="Pfam" id="PF01381">
    <property type="entry name" value="HTH_3"/>
    <property type="match status" value="1"/>
</dbReference>
<evidence type="ECO:0000256" key="2">
    <source>
        <dbReference type="ARBA" id="ARBA00023125"/>
    </source>
</evidence>
<dbReference type="AlphaFoldDB" id="E1QTK0"/>
<evidence type="ECO:0000259" key="5">
    <source>
        <dbReference type="PROSITE" id="PS50943"/>
    </source>
</evidence>
<dbReference type="Proteomes" id="UP000006681">
    <property type="component" value="Chromosome"/>
</dbReference>
<evidence type="ECO:0000256" key="4">
    <source>
        <dbReference type="HAMAP-Rule" id="MF_00584"/>
    </source>
</evidence>
<sequence length="287" mass="32481">MILKVMSNELITHVLSLAASRRAKVLLVGDSSLSYDAIIRIPNYRGNEEGKFIVKVKEDAERVSKEAIVDLIVLSRVSNSTPIIVGINYGDEEMADGVAYKVHGIYAVGIRTFKRILDNEGVKFVKDKGIVRAGVKGQLLRRLREDRGMSLGDLAKILGVTRRTVYEYERESMEASERTARILIEIFSKDVLNDVNLRPRDEEVINEVREREDMVDEDIRELLPSFRLYSLMKAHTKVAAHSPSESYLVEDKRRVSNEVFSVAKVLGVGLALIESDKRDVEFLESRN</sequence>
<dbReference type="KEGG" id="vdi:Vdis_0308"/>
<reference evidence="7" key="2">
    <citation type="journal article" date="2010" name="Stand. Genomic Sci.">
        <title>Complete genome sequence of Vulcanisaeta distributa type strain (IC-017T).</title>
        <authorList>
            <person name="Mavromatis K."/>
            <person name="Sikorski J."/>
            <person name="Pabst E."/>
            <person name="Teshima H."/>
            <person name="Lapidus A."/>
            <person name="Lucas S."/>
            <person name="Nolan M."/>
            <person name="Glavina Del Rio T."/>
            <person name="Cheng J."/>
            <person name="Bruce D."/>
            <person name="Goodwin L."/>
            <person name="Pitluck S."/>
            <person name="Liolios K."/>
            <person name="Ivanova N."/>
            <person name="Mikhailova N."/>
            <person name="Pati A."/>
            <person name="Chen A."/>
            <person name="Palaniappan K."/>
            <person name="Land M."/>
            <person name="Hauser L."/>
            <person name="Chang Y."/>
            <person name="Jeffries C."/>
            <person name="Rohde M."/>
            <person name="Spring S."/>
            <person name="Goker M."/>
            <person name="Wirth R."/>
            <person name="Woyke T."/>
            <person name="Bristow J."/>
            <person name="Eisen J."/>
            <person name="Markowitz V."/>
            <person name="Hugenholtz P."/>
            <person name="Klenk H."/>
            <person name="Kyrpides N."/>
        </authorList>
    </citation>
    <scope>NUCLEOTIDE SEQUENCE [LARGE SCALE GENOMIC DNA]</scope>
    <source>
        <strain evidence="7">DSM 14429 / JCM 11212 / NBRC 100878 / IC-017</strain>
    </source>
</reference>
<keyword evidence="7" id="KW-1185">Reference proteome</keyword>
<evidence type="ECO:0000256" key="3">
    <source>
        <dbReference type="ARBA" id="ARBA00023163"/>
    </source>
</evidence>
<dbReference type="GO" id="GO:0003700">
    <property type="term" value="F:DNA-binding transcription factor activity"/>
    <property type="evidence" value="ECO:0007669"/>
    <property type="project" value="UniProtKB-UniRule"/>
</dbReference>
<reference evidence="6 7" key="1">
    <citation type="journal article" date="2010" name="Stand. Genomic Sci.">
        <title>Complete genome sequence of Vulcanisaeta distributa type strain (IC-017).</title>
        <authorList>
            <person name="Mavromatis K."/>
            <person name="Sikorski J."/>
            <person name="Pabst E."/>
            <person name="Teshima H."/>
            <person name="Lapidus A."/>
            <person name="Lucas S."/>
            <person name="Nolan M."/>
            <person name="Glavina Del Rio T."/>
            <person name="Cheng J.F."/>
            <person name="Bruce D."/>
            <person name="Goodwin L."/>
            <person name="Pitluck S."/>
            <person name="Liolios K."/>
            <person name="Ivanova N."/>
            <person name="Mikhailova N."/>
            <person name="Pati A."/>
            <person name="Chen A."/>
            <person name="Palaniappan K."/>
            <person name="Land M."/>
            <person name="Hauser L."/>
            <person name="Chang Y.J."/>
            <person name="Jeffries C.D."/>
            <person name="Rohde M."/>
            <person name="Spring S."/>
            <person name="Goker M."/>
            <person name="Wirth R."/>
            <person name="Woyke T."/>
            <person name="Bristow J."/>
            <person name="Eisen J.A."/>
            <person name="Markowitz V."/>
            <person name="Hugenholtz P."/>
            <person name="Klenk H.P."/>
            <person name="Kyrpides N.C."/>
        </authorList>
    </citation>
    <scope>NUCLEOTIDE SEQUENCE [LARGE SCALE GENOMIC DNA]</scope>
    <source>
        <strain evidence="7">DSM 14429 / JCM 11212 / NBRC 100878 / IC-017</strain>
    </source>
</reference>
<dbReference type="PROSITE" id="PS50943">
    <property type="entry name" value="HTH_CROC1"/>
    <property type="match status" value="1"/>
</dbReference>
<dbReference type="SMART" id="SM00530">
    <property type="entry name" value="HTH_XRE"/>
    <property type="match status" value="1"/>
</dbReference>
<dbReference type="Gene3D" id="1.10.260.40">
    <property type="entry name" value="lambda repressor-like DNA-binding domains"/>
    <property type="match status" value="1"/>
</dbReference>
<keyword evidence="1 4" id="KW-0805">Transcription regulation</keyword>
<evidence type="ECO:0000313" key="6">
    <source>
        <dbReference type="EMBL" id="ADN49715.1"/>
    </source>
</evidence>
<dbReference type="HAMAP" id="MF_00584">
    <property type="entry name" value="HTH_type_cro_C1"/>
    <property type="match status" value="1"/>
</dbReference>
<keyword evidence="3 4" id="KW-0804">Transcription</keyword>
<dbReference type="HOGENOM" id="CLU_1113915_0_0_2"/>
<dbReference type="Pfam" id="PF26553">
    <property type="entry name" value="PDDEXK_19"/>
    <property type="match status" value="1"/>
</dbReference>
<dbReference type="EMBL" id="CP002100">
    <property type="protein sequence ID" value="ADN49715.1"/>
    <property type="molecule type" value="Genomic_DNA"/>
</dbReference>
<gene>
    <name evidence="6" type="ordered locus">Vdis_0308</name>
</gene>
<dbReference type="eggNOG" id="arCOG04152">
    <property type="taxonomic scope" value="Archaea"/>
</dbReference>
<feature type="domain" description="HTH cro/C1-type" evidence="5">
    <location>
        <begin position="140"/>
        <end position="192"/>
    </location>
</feature>
<dbReference type="GO" id="GO:0003677">
    <property type="term" value="F:DNA binding"/>
    <property type="evidence" value="ECO:0007669"/>
    <property type="project" value="UniProtKB-KW"/>
</dbReference>
<protein>
    <recommendedName>
        <fullName evidence="4">Putative HTH-type transcriptional regulatory protein Vdis_0308</fullName>
    </recommendedName>
</protein>
<proteinExistence type="inferred from homology"/>
<dbReference type="InterPro" id="IPR020886">
    <property type="entry name" value="MTH_967-like"/>
</dbReference>
<dbReference type="InterPro" id="IPR059051">
    <property type="entry name" value="MTH_967_PDDEXK"/>
</dbReference>